<name>A0ACB7PPB0_9PEZI</name>
<sequence>MYDRFEATGKGFRGLDGLDCESKWVECHEKAMSEFDKGVKLLEAFETEVNNLAVEWECTMVFPLPKVKLLSAHWYIGGISTLRNSNVPPFKTSFATGIEIVAMRALGVWITPSLPDSSSATRPGFPFMANQNTIVMEWLCSDSGYSGIRSRP</sequence>
<evidence type="ECO:0000313" key="1">
    <source>
        <dbReference type="EMBL" id="KAH6649463.1"/>
    </source>
</evidence>
<dbReference type="Proteomes" id="UP000724584">
    <property type="component" value="Unassembled WGS sequence"/>
</dbReference>
<organism evidence="1 2">
    <name type="scientific">Chaetomium tenue</name>
    <dbReference type="NCBI Taxonomy" id="1854479"/>
    <lineage>
        <taxon>Eukaryota</taxon>
        <taxon>Fungi</taxon>
        <taxon>Dikarya</taxon>
        <taxon>Ascomycota</taxon>
        <taxon>Pezizomycotina</taxon>
        <taxon>Sordariomycetes</taxon>
        <taxon>Sordariomycetidae</taxon>
        <taxon>Sordariales</taxon>
        <taxon>Chaetomiaceae</taxon>
        <taxon>Chaetomium</taxon>
    </lineage>
</organism>
<protein>
    <submittedName>
        <fullName evidence="1">Uncharacterized protein</fullName>
    </submittedName>
</protein>
<dbReference type="EMBL" id="JAGIZQ010000001">
    <property type="protein sequence ID" value="KAH6649463.1"/>
    <property type="molecule type" value="Genomic_DNA"/>
</dbReference>
<proteinExistence type="predicted"/>
<keyword evidence="2" id="KW-1185">Reference proteome</keyword>
<reference evidence="1 2" key="1">
    <citation type="journal article" date="2021" name="Nat. Commun.">
        <title>Genetic determinants of endophytism in the Arabidopsis root mycobiome.</title>
        <authorList>
            <person name="Mesny F."/>
            <person name="Miyauchi S."/>
            <person name="Thiergart T."/>
            <person name="Pickel B."/>
            <person name="Atanasova L."/>
            <person name="Karlsson M."/>
            <person name="Huettel B."/>
            <person name="Barry K.W."/>
            <person name="Haridas S."/>
            <person name="Chen C."/>
            <person name="Bauer D."/>
            <person name="Andreopoulos W."/>
            <person name="Pangilinan J."/>
            <person name="LaButti K."/>
            <person name="Riley R."/>
            <person name="Lipzen A."/>
            <person name="Clum A."/>
            <person name="Drula E."/>
            <person name="Henrissat B."/>
            <person name="Kohler A."/>
            <person name="Grigoriev I.V."/>
            <person name="Martin F.M."/>
            <person name="Hacquard S."/>
        </authorList>
    </citation>
    <scope>NUCLEOTIDE SEQUENCE [LARGE SCALE GENOMIC DNA]</scope>
    <source>
        <strain evidence="1 2">MPI-SDFR-AT-0079</strain>
    </source>
</reference>
<accession>A0ACB7PPB0</accession>
<evidence type="ECO:0000313" key="2">
    <source>
        <dbReference type="Proteomes" id="UP000724584"/>
    </source>
</evidence>
<comment type="caution">
    <text evidence="1">The sequence shown here is derived from an EMBL/GenBank/DDBJ whole genome shotgun (WGS) entry which is preliminary data.</text>
</comment>
<gene>
    <name evidence="1" type="ORF">F5144DRAFT_607626</name>
</gene>